<reference evidence="2 3" key="1">
    <citation type="submission" date="2015-10" db="EMBL/GenBank/DDBJ databases">
        <title>Genome sequencing and analysis of members of genus Stenotrophomonas.</title>
        <authorList>
            <person name="Patil P.P."/>
            <person name="Midha S."/>
            <person name="Patil P.B."/>
        </authorList>
    </citation>
    <scope>NUCLEOTIDE SEQUENCE [LARGE SCALE GENOMIC DNA]</scope>
    <source>
        <strain evidence="2 3">JCM 16536</strain>
    </source>
</reference>
<dbReference type="Pfam" id="PF13628">
    <property type="entry name" value="DUF4142"/>
    <property type="match status" value="1"/>
</dbReference>
<protein>
    <recommendedName>
        <fullName evidence="1">DUF4142 domain-containing protein</fullName>
    </recommendedName>
</protein>
<sequence length="199" mass="21315">MLACVVSASVPTGAFAQVDPNDPAEARTRYEAPVAKAAGSDIPGWPQANTRERAGLGLLSVVDQYQADLSRLALDRGLADPVHAWAERMLADHAAARGRHDPWLPDLGQPRAQAWMRRGQRQLAAFRAAEADDASPHYVRAMSVSLAEALQLLDEELIPQASSPRVHAYLSGLREPLADDLAAARRLMARDGAANGASP</sequence>
<name>A0A0R0AQS8_9GAMM</name>
<proteinExistence type="predicted"/>
<evidence type="ECO:0000313" key="3">
    <source>
        <dbReference type="Proteomes" id="UP000051802"/>
    </source>
</evidence>
<feature type="domain" description="DUF4142" evidence="1">
    <location>
        <begin position="59"/>
        <end position="187"/>
    </location>
</feature>
<dbReference type="AlphaFoldDB" id="A0A0R0AQS8"/>
<dbReference type="STRING" id="676599.ARC20_10500"/>
<evidence type="ECO:0000313" key="2">
    <source>
        <dbReference type="EMBL" id="KRG42840.1"/>
    </source>
</evidence>
<dbReference type="Gene3D" id="1.20.1260.10">
    <property type="match status" value="1"/>
</dbReference>
<comment type="caution">
    <text evidence="2">The sequence shown here is derived from an EMBL/GenBank/DDBJ whole genome shotgun (WGS) entry which is preliminary data.</text>
</comment>
<organism evidence="2 3">
    <name type="scientific">Stenotrophomonas panacihumi</name>
    <dbReference type="NCBI Taxonomy" id="676599"/>
    <lineage>
        <taxon>Bacteria</taxon>
        <taxon>Pseudomonadati</taxon>
        <taxon>Pseudomonadota</taxon>
        <taxon>Gammaproteobacteria</taxon>
        <taxon>Lysobacterales</taxon>
        <taxon>Lysobacteraceae</taxon>
        <taxon>Stenotrophomonas</taxon>
    </lineage>
</organism>
<evidence type="ECO:0000259" key="1">
    <source>
        <dbReference type="Pfam" id="PF13628"/>
    </source>
</evidence>
<accession>A0A0R0AQS8</accession>
<dbReference type="InterPro" id="IPR025419">
    <property type="entry name" value="DUF4142"/>
</dbReference>
<keyword evidence="3" id="KW-1185">Reference proteome</keyword>
<dbReference type="EMBL" id="LLXU01000079">
    <property type="protein sequence ID" value="KRG42840.1"/>
    <property type="molecule type" value="Genomic_DNA"/>
</dbReference>
<dbReference type="PANTHER" id="PTHR38593">
    <property type="entry name" value="BLR2558 PROTEIN"/>
    <property type="match status" value="1"/>
</dbReference>
<dbReference type="PANTHER" id="PTHR38593:SF1">
    <property type="entry name" value="BLR2558 PROTEIN"/>
    <property type="match status" value="1"/>
</dbReference>
<gene>
    <name evidence="2" type="ORF">ARC20_10500</name>
</gene>
<dbReference type="InterPro" id="IPR012347">
    <property type="entry name" value="Ferritin-like"/>
</dbReference>
<dbReference type="Proteomes" id="UP000051802">
    <property type="component" value="Unassembled WGS sequence"/>
</dbReference>